<accession>A0A1H2ZD87</accession>
<gene>
    <name evidence="1" type="ORF">SAMN05444338_107139</name>
</gene>
<evidence type="ECO:0000313" key="1">
    <source>
        <dbReference type="EMBL" id="SDX14729.1"/>
    </source>
</evidence>
<organism evidence="1 2">
    <name type="scientific">Flavobacterium degerlachei</name>
    <dbReference type="NCBI Taxonomy" id="229203"/>
    <lineage>
        <taxon>Bacteria</taxon>
        <taxon>Pseudomonadati</taxon>
        <taxon>Bacteroidota</taxon>
        <taxon>Flavobacteriia</taxon>
        <taxon>Flavobacteriales</taxon>
        <taxon>Flavobacteriaceae</taxon>
        <taxon>Flavobacterium</taxon>
    </lineage>
</organism>
<name>A0A1H2ZD87_9FLAO</name>
<dbReference type="AlphaFoldDB" id="A0A1H2ZD87"/>
<proteinExistence type="predicted"/>
<dbReference type="EMBL" id="FNMV01000007">
    <property type="protein sequence ID" value="SDX14729.1"/>
    <property type="molecule type" value="Genomic_DNA"/>
</dbReference>
<sequence>MTKFLFLSTLYLSLINLSFSQYKHPLIENVEIELEHHGVKKNVLDGAKLKCSKTLTGPDETRFRVYFSAKFYDFSTKKTLDFNNISVVDVDNKIRYRPDGVIQYGFSNGLFADKIELIENEDPFIRYSQNGIENFDFYSKALVANLNEKYRYRLKPEAFKSNNLKLTFSFPIFKTQKDSGSFKIYWKDKVIGEFKIKDGVPVQ</sequence>
<protein>
    <submittedName>
        <fullName evidence="1">Uncharacterized protein</fullName>
    </submittedName>
</protein>
<dbReference type="Proteomes" id="UP000198569">
    <property type="component" value="Unassembled WGS sequence"/>
</dbReference>
<keyword evidence="2" id="KW-1185">Reference proteome</keyword>
<evidence type="ECO:0000313" key="2">
    <source>
        <dbReference type="Proteomes" id="UP000198569"/>
    </source>
</evidence>
<reference evidence="2" key="1">
    <citation type="submission" date="2016-10" db="EMBL/GenBank/DDBJ databases">
        <authorList>
            <person name="Varghese N."/>
            <person name="Submissions S."/>
        </authorList>
    </citation>
    <scope>NUCLEOTIDE SEQUENCE [LARGE SCALE GENOMIC DNA]</scope>
    <source>
        <strain evidence="2">DSM 15718</strain>
    </source>
</reference>